<evidence type="ECO:0000313" key="15">
    <source>
        <dbReference type="Proteomes" id="UP001530377"/>
    </source>
</evidence>
<evidence type="ECO:0000256" key="10">
    <source>
        <dbReference type="ARBA" id="ARBA00044754"/>
    </source>
</evidence>
<organism evidence="14 15">
    <name type="scientific">Cyclostephanos tholiformis</name>
    <dbReference type="NCBI Taxonomy" id="382380"/>
    <lineage>
        <taxon>Eukaryota</taxon>
        <taxon>Sar</taxon>
        <taxon>Stramenopiles</taxon>
        <taxon>Ochrophyta</taxon>
        <taxon>Bacillariophyta</taxon>
        <taxon>Coscinodiscophyceae</taxon>
        <taxon>Thalassiosirophycidae</taxon>
        <taxon>Stephanodiscales</taxon>
        <taxon>Stephanodiscaceae</taxon>
        <taxon>Cyclostephanos</taxon>
    </lineage>
</organism>
<evidence type="ECO:0000313" key="14">
    <source>
        <dbReference type="EMBL" id="KAL3821836.1"/>
    </source>
</evidence>
<sequence length="213" mass="24661">MAQLSRVLIYPSHNHYLHRPLLLIRIEGKLYGRIRIVELYAAQESNEDTTGDILTEEEGDDSDGTPTATEDRIKQLESQTKALEMELSHRSEDNANALAEYNAIRKELADATQKYERERKLYIDIAQSMTRQYKGMQDDLLNKINERERIIESLKDELETLKAMHRKEIAVKDDVIQQKDADAAKKREEVEDLCKHFANLIGEASLRIKGYKE</sequence>
<feature type="coiled-coil region" evidence="12">
    <location>
        <begin position="73"/>
        <end position="171"/>
    </location>
</feature>
<feature type="region of interest" description="Disordered" evidence="13">
    <location>
        <begin position="47"/>
        <end position="68"/>
    </location>
</feature>
<evidence type="ECO:0000256" key="4">
    <source>
        <dbReference type="ARBA" id="ARBA00022490"/>
    </source>
</evidence>
<evidence type="ECO:0000256" key="13">
    <source>
        <dbReference type="SAM" id="MobiDB-lite"/>
    </source>
</evidence>
<dbReference type="EMBL" id="JALLPB020000083">
    <property type="protein sequence ID" value="KAL3821836.1"/>
    <property type="molecule type" value="Genomic_DNA"/>
</dbReference>
<proteinExistence type="inferred from homology"/>
<comment type="similarity">
    <text evidence="10">Belongs to the DRC12 family.</text>
</comment>
<evidence type="ECO:0000256" key="5">
    <source>
        <dbReference type="ARBA" id="ARBA00022846"/>
    </source>
</evidence>
<evidence type="ECO:0000256" key="7">
    <source>
        <dbReference type="ARBA" id="ARBA00023069"/>
    </source>
</evidence>
<evidence type="ECO:0000256" key="11">
    <source>
        <dbReference type="ARBA" id="ARBA00044800"/>
    </source>
</evidence>
<dbReference type="Gene3D" id="1.20.5.1160">
    <property type="entry name" value="Vasodilator-stimulated phosphoprotein"/>
    <property type="match status" value="1"/>
</dbReference>
<keyword evidence="6 12" id="KW-0175">Coiled coil</keyword>
<comment type="subunit">
    <text evidence="3">Component of the nexin-dynein regulatory complex (N-DRC).</text>
</comment>
<keyword evidence="9" id="KW-0966">Cell projection</keyword>
<protein>
    <recommendedName>
        <fullName evidence="11">Dynein regulatory complex protein 12</fullName>
    </recommendedName>
</protein>
<gene>
    <name evidence="14" type="ORF">ACHAXA_003338</name>
</gene>
<evidence type="ECO:0000256" key="8">
    <source>
        <dbReference type="ARBA" id="ARBA00023212"/>
    </source>
</evidence>
<keyword evidence="7" id="KW-0969">Cilium</keyword>
<evidence type="ECO:0000256" key="2">
    <source>
        <dbReference type="ARBA" id="ARBA00004611"/>
    </source>
</evidence>
<name>A0ABD3SBL9_9STRA</name>
<dbReference type="AlphaFoldDB" id="A0ABD3SBL9"/>
<keyword evidence="5" id="KW-0282">Flagellum</keyword>
<keyword evidence="15" id="KW-1185">Reference proteome</keyword>
<dbReference type="PANTHER" id="PTHR28656:SF1">
    <property type="entry name" value="COILED-COIL DOMAIN-CONTAINING PROTEIN 153"/>
    <property type="match status" value="1"/>
</dbReference>
<keyword evidence="8" id="KW-0206">Cytoskeleton</keyword>
<dbReference type="PANTHER" id="PTHR28656">
    <property type="entry name" value="COILED-COIL DOMAIN-CONTAINING PROTEIN 153"/>
    <property type="match status" value="1"/>
</dbReference>
<dbReference type="InterPro" id="IPR033585">
    <property type="entry name" value="DRC12-like"/>
</dbReference>
<evidence type="ECO:0000256" key="12">
    <source>
        <dbReference type="SAM" id="Coils"/>
    </source>
</evidence>
<accession>A0ABD3SBL9</accession>
<dbReference type="Proteomes" id="UP001530377">
    <property type="component" value="Unassembled WGS sequence"/>
</dbReference>
<reference evidence="14 15" key="1">
    <citation type="submission" date="2024-10" db="EMBL/GenBank/DDBJ databases">
        <title>Updated reference genomes for cyclostephanoid diatoms.</title>
        <authorList>
            <person name="Roberts W.R."/>
            <person name="Alverson A.J."/>
        </authorList>
    </citation>
    <scope>NUCLEOTIDE SEQUENCE [LARGE SCALE GENOMIC DNA]</scope>
    <source>
        <strain evidence="14 15">AJA228-03</strain>
    </source>
</reference>
<evidence type="ECO:0000256" key="6">
    <source>
        <dbReference type="ARBA" id="ARBA00023054"/>
    </source>
</evidence>
<feature type="compositionally biased region" description="Acidic residues" evidence="13">
    <location>
        <begin position="47"/>
        <end position="63"/>
    </location>
</feature>
<comment type="function">
    <text evidence="1">Component of the nexin-dynein regulatory complex (N-DRC), a key regulator of ciliary/flagellar motility which maintains the alignment and integrity of the distal axoneme and regulates microtubule sliding in motile axonemes.</text>
</comment>
<evidence type="ECO:0000256" key="9">
    <source>
        <dbReference type="ARBA" id="ARBA00023273"/>
    </source>
</evidence>
<comment type="caution">
    <text evidence="14">The sequence shown here is derived from an EMBL/GenBank/DDBJ whole genome shotgun (WGS) entry which is preliminary data.</text>
</comment>
<evidence type="ECO:0000256" key="1">
    <source>
        <dbReference type="ARBA" id="ARBA00003029"/>
    </source>
</evidence>
<evidence type="ECO:0000256" key="3">
    <source>
        <dbReference type="ARBA" id="ARBA00011248"/>
    </source>
</evidence>
<keyword evidence="4" id="KW-0963">Cytoplasm</keyword>
<comment type="subcellular location">
    <subcellularLocation>
        <location evidence="2">Cytoplasm</location>
        <location evidence="2">Cytoskeleton</location>
        <location evidence="2">Flagellum axoneme</location>
    </subcellularLocation>
</comment>